<accession>A0A0A3ZAE8</accession>
<dbReference type="RefSeq" id="WP_034887255.1">
    <property type="nucleotide sequence ID" value="NZ_JRUQ01000004.1"/>
</dbReference>
<sequence length="88" mass="10211">MSDNEERKSPTDHVRDVTSQLKEMRHYAQSNVETLSAHWLAFDQGEYKNTEFADRVNDLLTKQGGLLDELDKTIQDMEIEANRIENEA</sequence>
<keyword evidence="2" id="KW-1185">Reference proteome</keyword>
<dbReference type="EMBL" id="JRUQ01000004">
    <property type="protein sequence ID" value="KGT96012.1"/>
    <property type="molecule type" value="Genomic_DNA"/>
</dbReference>
<dbReference type="OrthoDB" id="5956112at2"/>
<name>A0A0A3ZAE8_9GAMM</name>
<dbReference type="eggNOG" id="ENOG5032RZ0">
    <property type="taxonomic scope" value="Bacteria"/>
</dbReference>
<proteinExistence type="predicted"/>
<organism evidence="1 2">
    <name type="scientific">Erwinia typographi</name>
    <dbReference type="NCBI Taxonomy" id="371042"/>
    <lineage>
        <taxon>Bacteria</taxon>
        <taxon>Pseudomonadati</taxon>
        <taxon>Pseudomonadota</taxon>
        <taxon>Gammaproteobacteria</taxon>
        <taxon>Enterobacterales</taxon>
        <taxon>Erwiniaceae</taxon>
        <taxon>Erwinia</taxon>
    </lineage>
</organism>
<dbReference type="AlphaFoldDB" id="A0A0A3ZAE8"/>
<gene>
    <name evidence="1" type="ORF">NG99_00435</name>
</gene>
<reference evidence="1 2" key="1">
    <citation type="submission" date="2014-10" db="EMBL/GenBank/DDBJ databases">
        <title>Genome sequence of Erwinia typographi M043b.</title>
        <authorList>
            <person name="Chan K.-G."/>
            <person name="Tan W.-S."/>
        </authorList>
    </citation>
    <scope>NUCLEOTIDE SEQUENCE [LARGE SCALE GENOMIC DNA]</scope>
    <source>
        <strain evidence="1 2">M043b</strain>
    </source>
</reference>
<evidence type="ECO:0000313" key="1">
    <source>
        <dbReference type="EMBL" id="KGT96012.1"/>
    </source>
</evidence>
<comment type="caution">
    <text evidence="1">The sequence shown here is derived from an EMBL/GenBank/DDBJ whole genome shotgun (WGS) entry which is preliminary data.</text>
</comment>
<protein>
    <submittedName>
        <fullName evidence="1">Uncharacterized protein</fullName>
    </submittedName>
</protein>
<evidence type="ECO:0000313" key="2">
    <source>
        <dbReference type="Proteomes" id="UP000030351"/>
    </source>
</evidence>
<dbReference type="Proteomes" id="UP000030351">
    <property type="component" value="Unassembled WGS sequence"/>
</dbReference>